<accession>A0A410DW09</accession>
<dbReference type="SUPFAM" id="SSF48452">
    <property type="entry name" value="TPR-like"/>
    <property type="match status" value="2"/>
</dbReference>
<dbReference type="AlphaFoldDB" id="A0A410DW09"/>
<protein>
    <recommendedName>
        <fullName evidence="2">HTH cro/C1-type domain-containing protein</fullName>
    </recommendedName>
</protein>
<evidence type="ECO:0000313" key="3">
    <source>
        <dbReference type="EMBL" id="QAA33102.1"/>
    </source>
</evidence>
<dbReference type="GO" id="GO:0003677">
    <property type="term" value="F:DNA binding"/>
    <property type="evidence" value="ECO:0007669"/>
    <property type="project" value="InterPro"/>
</dbReference>
<dbReference type="EMBL" id="CP025746">
    <property type="protein sequence ID" value="QAA33102.1"/>
    <property type="molecule type" value="Genomic_DNA"/>
</dbReference>
<dbReference type="InterPro" id="IPR010982">
    <property type="entry name" value="Lambda_DNA-bd_dom_sf"/>
</dbReference>
<feature type="repeat" description="TPR" evidence="1">
    <location>
        <begin position="156"/>
        <end position="189"/>
    </location>
</feature>
<dbReference type="CDD" id="cd00093">
    <property type="entry name" value="HTH_XRE"/>
    <property type="match status" value="1"/>
</dbReference>
<dbReference type="PROSITE" id="PS50943">
    <property type="entry name" value="HTH_CROC1"/>
    <property type="match status" value="1"/>
</dbReference>
<dbReference type="KEGG" id="cmah:C1I91_16465"/>
<organism evidence="3 4">
    <name type="scientific">Clostridium manihotivorum</name>
    <dbReference type="NCBI Taxonomy" id="2320868"/>
    <lineage>
        <taxon>Bacteria</taxon>
        <taxon>Bacillati</taxon>
        <taxon>Bacillota</taxon>
        <taxon>Clostridia</taxon>
        <taxon>Eubacteriales</taxon>
        <taxon>Clostridiaceae</taxon>
        <taxon>Clostridium</taxon>
    </lineage>
</organism>
<dbReference type="InterPro" id="IPR019734">
    <property type="entry name" value="TPR_rpt"/>
</dbReference>
<reference evidence="3 4" key="1">
    <citation type="submission" date="2018-01" db="EMBL/GenBank/DDBJ databases">
        <title>Genome Sequencing and Assembly of Anaerobacter polyendosporus strain CT4.</title>
        <authorList>
            <person name="Tachaapaikoon C."/>
            <person name="Sutheeworapong S."/>
            <person name="Jenjaroenpun P."/>
            <person name="Wongsurawat T."/>
            <person name="Nookeaw I."/>
            <person name="Cheawchanlertfa P."/>
            <person name="Kosugi A."/>
            <person name="Cheevadhanarak S."/>
            <person name="Ratanakhanokchai K."/>
        </authorList>
    </citation>
    <scope>NUCLEOTIDE SEQUENCE [LARGE SCALE GENOMIC DNA]</scope>
    <source>
        <strain evidence="3 4">CT4</strain>
    </source>
</reference>
<dbReference type="InterPro" id="IPR001387">
    <property type="entry name" value="Cro/C1-type_HTH"/>
</dbReference>
<feature type="domain" description="HTH cro/C1-type" evidence="2">
    <location>
        <begin position="10"/>
        <end position="63"/>
    </location>
</feature>
<name>A0A410DW09_9CLOT</name>
<dbReference type="SUPFAM" id="SSF47413">
    <property type="entry name" value="lambda repressor-like DNA-binding domains"/>
    <property type="match status" value="1"/>
</dbReference>
<keyword evidence="1" id="KW-0802">TPR repeat</keyword>
<dbReference type="Gene3D" id="1.10.260.40">
    <property type="entry name" value="lambda repressor-like DNA-binding domains"/>
    <property type="match status" value="1"/>
</dbReference>
<evidence type="ECO:0000259" key="2">
    <source>
        <dbReference type="PROSITE" id="PS50943"/>
    </source>
</evidence>
<dbReference type="Proteomes" id="UP000286268">
    <property type="component" value="Chromosome"/>
</dbReference>
<dbReference type="PROSITE" id="PS50005">
    <property type="entry name" value="TPR"/>
    <property type="match status" value="1"/>
</dbReference>
<sequence length="429" mass="50382">MKFYDPSEKIKTIRKKLHMNQIELEGKNMTRAFISMMESGKRKVSSNSSMLLAKKFNDKAKQLGVQINLDDEYFSRKPYEDAKIYCESELAKEISHDKYEELLKISFDFKLDIIAMKAYKKDADKYFNEGNYEIAFEKYSNALGKLKELKEIDEQSYVYNQMGISKLNRREYEEAIFYFNQAIFYAHKEMMEKQIIEVAYNLAKAYSNIKLHNESLKIIDKYISDEDGLVNTDFNLGVNIIFLKTRELYYSGKKKEAVIKYLYLIDLIEDRNNLLLIEVFNDLADYYYNIANIQESLKYINLAQRLEIRTDKVLSPKTLCTKAKIFFAQGLVDESIMILELAMNISEQVKNFASLFSTYKELAIVFKSLGDLERLKEASMFFLKVLEKYNKSEGKEFALCNLVEIYISQGNEKESIKLLKELEEIFENQ</sequence>
<dbReference type="PANTHER" id="PTHR10098">
    <property type="entry name" value="RAPSYN-RELATED"/>
    <property type="match status" value="1"/>
</dbReference>
<proteinExistence type="predicted"/>
<evidence type="ECO:0000313" key="4">
    <source>
        <dbReference type="Proteomes" id="UP000286268"/>
    </source>
</evidence>
<keyword evidence="4" id="KW-1185">Reference proteome</keyword>
<dbReference type="InterPro" id="IPR011990">
    <property type="entry name" value="TPR-like_helical_dom_sf"/>
</dbReference>
<dbReference type="RefSeq" id="WP_128213832.1">
    <property type="nucleotide sequence ID" value="NZ_CP025746.1"/>
</dbReference>
<evidence type="ECO:0000256" key="1">
    <source>
        <dbReference type="PROSITE-ProRule" id="PRU00339"/>
    </source>
</evidence>
<dbReference type="SMART" id="SM00028">
    <property type="entry name" value="TPR"/>
    <property type="match status" value="6"/>
</dbReference>
<dbReference type="OrthoDB" id="305319at2"/>
<dbReference type="Gene3D" id="1.25.40.10">
    <property type="entry name" value="Tetratricopeptide repeat domain"/>
    <property type="match status" value="2"/>
</dbReference>
<gene>
    <name evidence="3" type="ORF">C1I91_16465</name>
</gene>